<dbReference type="AlphaFoldDB" id="A0A8T8TRY7"/>
<accession>A0A8T8TRY7</accession>
<organism evidence="4 5">
    <name type="scientific">Tilletia caries</name>
    <name type="common">wheat bunt fungus</name>
    <dbReference type="NCBI Taxonomy" id="13290"/>
    <lineage>
        <taxon>Eukaryota</taxon>
        <taxon>Fungi</taxon>
        <taxon>Dikarya</taxon>
        <taxon>Basidiomycota</taxon>
        <taxon>Ustilaginomycotina</taxon>
        <taxon>Exobasidiomycetes</taxon>
        <taxon>Tilletiales</taxon>
        <taxon>Tilletiaceae</taxon>
        <taxon>Tilletia</taxon>
    </lineage>
</organism>
<dbReference type="InterPro" id="IPR036864">
    <property type="entry name" value="Zn2-C6_fun-type_DNA-bd_sf"/>
</dbReference>
<feature type="region of interest" description="Disordered" evidence="1">
    <location>
        <begin position="406"/>
        <end position="427"/>
    </location>
</feature>
<reference evidence="4" key="1">
    <citation type="submission" date="2016-04" db="EMBL/GenBank/DDBJ databases">
        <authorList>
            <person name="Nguyen H.D."/>
            <person name="Kesanakurti P."/>
            <person name="Cullis J."/>
            <person name="Levesque C.A."/>
            <person name="Hambleton S."/>
        </authorList>
    </citation>
    <scope>NUCLEOTIDE SEQUENCE</scope>
    <source>
        <strain evidence="4">DAOMC 238032</strain>
    </source>
</reference>
<evidence type="ECO:0000313" key="4">
    <source>
        <dbReference type="EMBL" id="KAE8264507.1"/>
    </source>
</evidence>
<keyword evidence="6" id="KW-1185">Reference proteome</keyword>
<dbReference type="SMART" id="SM00066">
    <property type="entry name" value="GAL4"/>
    <property type="match status" value="1"/>
</dbReference>
<evidence type="ECO:0000259" key="2">
    <source>
        <dbReference type="PROSITE" id="PS50048"/>
    </source>
</evidence>
<feature type="compositionally biased region" description="Low complexity" evidence="1">
    <location>
        <begin position="219"/>
        <end position="232"/>
    </location>
</feature>
<feature type="region of interest" description="Disordered" evidence="1">
    <location>
        <begin position="351"/>
        <end position="375"/>
    </location>
</feature>
<feature type="region of interest" description="Disordered" evidence="1">
    <location>
        <begin position="709"/>
        <end position="773"/>
    </location>
</feature>
<dbReference type="GO" id="GO:0000981">
    <property type="term" value="F:DNA-binding transcription factor activity, RNA polymerase II-specific"/>
    <property type="evidence" value="ECO:0007669"/>
    <property type="project" value="InterPro"/>
</dbReference>
<evidence type="ECO:0000256" key="1">
    <source>
        <dbReference type="SAM" id="MobiDB-lite"/>
    </source>
</evidence>
<name>A0A8T8TRY7_9BASI</name>
<dbReference type="PROSITE" id="PS50048">
    <property type="entry name" value="ZN2_CY6_FUNGAL_2"/>
    <property type="match status" value="1"/>
</dbReference>
<feature type="region of interest" description="Disordered" evidence="1">
    <location>
        <begin position="110"/>
        <end position="148"/>
    </location>
</feature>
<reference evidence="3" key="3">
    <citation type="submission" date="2020-10" db="EMBL/GenBank/DDBJ databases">
        <authorList>
            <person name="Sedaghatjoo S."/>
        </authorList>
    </citation>
    <scope>NUCLEOTIDE SEQUENCE</scope>
    <source>
        <strain evidence="3">AZH3</strain>
    </source>
</reference>
<dbReference type="CDD" id="cd00067">
    <property type="entry name" value="GAL4"/>
    <property type="match status" value="1"/>
</dbReference>
<dbReference type="Pfam" id="PF00172">
    <property type="entry name" value="Zn_clus"/>
    <property type="match status" value="1"/>
</dbReference>
<feature type="compositionally biased region" description="Low complexity" evidence="1">
    <location>
        <begin position="608"/>
        <end position="622"/>
    </location>
</feature>
<dbReference type="PROSITE" id="PS00463">
    <property type="entry name" value="ZN2_CY6_FUNGAL_1"/>
    <property type="match status" value="1"/>
</dbReference>
<dbReference type="GO" id="GO:0008270">
    <property type="term" value="F:zinc ion binding"/>
    <property type="evidence" value="ECO:0007669"/>
    <property type="project" value="InterPro"/>
</dbReference>
<feature type="compositionally biased region" description="Low complexity" evidence="1">
    <location>
        <begin position="243"/>
        <end position="272"/>
    </location>
</feature>
<proteinExistence type="predicted"/>
<feature type="region of interest" description="Disordered" evidence="1">
    <location>
        <begin position="205"/>
        <end position="289"/>
    </location>
</feature>
<dbReference type="Proteomes" id="UP000077671">
    <property type="component" value="Unassembled WGS sequence"/>
</dbReference>
<feature type="region of interest" description="Disordered" evidence="1">
    <location>
        <begin position="538"/>
        <end position="670"/>
    </location>
</feature>
<dbReference type="InterPro" id="IPR001138">
    <property type="entry name" value="Zn2Cys6_DnaBD"/>
</dbReference>
<protein>
    <recommendedName>
        <fullName evidence="2">Zn(2)-C6 fungal-type domain-containing protein</fullName>
    </recommendedName>
</protein>
<dbReference type="Gene3D" id="4.10.240.10">
    <property type="entry name" value="Zn(2)-C6 fungal-type DNA-binding domain"/>
    <property type="match status" value="1"/>
</dbReference>
<feature type="domain" description="Zn(2)-C6 fungal-type" evidence="2">
    <location>
        <begin position="676"/>
        <end position="706"/>
    </location>
</feature>
<evidence type="ECO:0000313" key="6">
    <source>
        <dbReference type="Proteomes" id="UP000836402"/>
    </source>
</evidence>
<dbReference type="Proteomes" id="UP000836402">
    <property type="component" value="Unassembled WGS sequence"/>
</dbReference>
<dbReference type="EMBL" id="CAJHJG010000150">
    <property type="protein sequence ID" value="CAD6898212.1"/>
    <property type="molecule type" value="Genomic_DNA"/>
</dbReference>
<dbReference type="SUPFAM" id="SSF57701">
    <property type="entry name" value="Zn2/Cys6 DNA-binding domain"/>
    <property type="match status" value="1"/>
</dbReference>
<dbReference type="EMBL" id="LWDD02000062">
    <property type="protein sequence ID" value="KAE8264507.1"/>
    <property type="molecule type" value="Genomic_DNA"/>
</dbReference>
<sequence length="810" mass="81285">MADTSITSLPQQHQLLAGLAANQNNAYPNTLSSQPTSRQNSICALNSQFEGVGIAPPPPFVSATPTRTSNSAAAGFFVSGPAAAPASSTTSSPAMDSPLAPHLRQFTQHVSPQGQHDPFGGAVDTSSSPNGATVGVGSVTTAGPVDGPPAFHNPFANSNLQDGRRFSLDERMTSSGSMGYNTAAAAAAAAATAAMQRSSSTTFPNAFNPSFDFGAHQLQSPTQPQDPTSSSSALVAPHHSHQQHQQLQQQQQQLQHQQQQQQQQQQHQQQQQAIPQSASGRHWPWGSNALHGRHASVSAAPVSMSTSVSNDFFPAAAATAAAAAAATASATNNNSHNASVSSLSPISVASQDLGQQQQVPLPPQSGMQPHSTPLHPYAQARNSFAAFPSSGPFSSLYAGNGGSGGGSNGAAGGGMPPSNGPNGLGAGGGGGGGGGGGVGSGGGNGGGASHAGNAAGAGGMAAGGLGSSAADDLNAPIRYRSMSSSAASGRSAHPLSWFSNASSSHHPHVHPHVDAASALAFSTRSSFDTTAGSDYASTAGGGGGGGGGGGNSSSSSGGVVFPPHHHAHSHPQSQGQGHYPHHQHGGHHHPLGPHQVHPHHQHHHHQHQQQQHAQQHQQQQHAQQHHHMLLPFGTGPGGPGSLPPGHSMTSTGVMRGPGSSGAGTTRRAKFKRSRTGCMVCRKRKVKCSQDGTPCKQCRIGKRECYYEANPGKSKRRSRSRTGSMVVPGSGEGHHSGGSMGGGMGDGSLDGYEGVGRSSSAEGNSLDAGMNGSGGMSFENGNGVGVGASSSGSFGGGGGGGGALLFSNGIC</sequence>
<feature type="compositionally biased region" description="Gly residues" evidence="1">
    <location>
        <begin position="539"/>
        <end position="551"/>
    </location>
</feature>
<gene>
    <name evidence="4" type="ORF">A4X03_0g894</name>
    <name evidence="3" type="ORF">JKIAZH3_G6610</name>
</gene>
<evidence type="ECO:0000313" key="5">
    <source>
        <dbReference type="Proteomes" id="UP000077671"/>
    </source>
</evidence>
<feature type="compositionally biased region" description="Basic residues" evidence="1">
    <location>
        <begin position="579"/>
        <end position="607"/>
    </location>
</feature>
<reference evidence="4" key="2">
    <citation type="journal article" date="2019" name="IMA Fungus">
        <title>Genome sequencing and comparison of five Tilletia species to identify candidate genes for the detection of regulated species infecting wheat.</title>
        <authorList>
            <person name="Nguyen H.D.T."/>
            <person name="Sultana T."/>
            <person name="Kesanakurti P."/>
            <person name="Hambleton S."/>
        </authorList>
    </citation>
    <scope>NUCLEOTIDE SEQUENCE</scope>
    <source>
        <strain evidence="4">DAOMC 238032</strain>
    </source>
</reference>
<feature type="compositionally biased region" description="Gly residues" evidence="1">
    <location>
        <begin position="735"/>
        <end position="747"/>
    </location>
</feature>
<feature type="compositionally biased region" description="Gly residues" evidence="1">
    <location>
        <begin position="406"/>
        <end position="415"/>
    </location>
</feature>
<comment type="caution">
    <text evidence="4">The sequence shown here is derived from an EMBL/GenBank/DDBJ whole genome shotgun (WGS) entry which is preliminary data.</text>
</comment>
<evidence type="ECO:0000313" key="3">
    <source>
        <dbReference type="EMBL" id="CAD6898212.1"/>
    </source>
</evidence>